<feature type="region of interest" description="Disordered" evidence="1">
    <location>
        <begin position="1"/>
        <end position="28"/>
    </location>
</feature>
<feature type="transmembrane region" description="Helical" evidence="2">
    <location>
        <begin position="71"/>
        <end position="91"/>
    </location>
</feature>
<feature type="compositionally biased region" description="Basic and acidic residues" evidence="1">
    <location>
        <begin position="7"/>
        <end position="17"/>
    </location>
</feature>
<dbReference type="AlphaFoldDB" id="A0A3B0S1B9"/>
<dbReference type="EMBL" id="UOEI01000196">
    <property type="protein sequence ID" value="VAV97011.1"/>
    <property type="molecule type" value="Genomic_DNA"/>
</dbReference>
<evidence type="ECO:0000256" key="2">
    <source>
        <dbReference type="SAM" id="Phobius"/>
    </source>
</evidence>
<reference evidence="3" key="1">
    <citation type="submission" date="2018-06" db="EMBL/GenBank/DDBJ databases">
        <authorList>
            <person name="Zhirakovskaya E."/>
        </authorList>
    </citation>
    <scope>NUCLEOTIDE SEQUENCE</scope>
</reference>
<keyword evidence="2" id="KW-0472">Membrane</keyword>
<sequence length="105" mass="11045">MTMSRSHKFEDTDRQRMTDAGVQRAPQAVADPPSMFAVSVTGVLVIIFAIQLIGVVIGVLPADANGGSRMVFGVVIAVGLVASTASFISLYRRAHVEPATGDDDV</sequence>
<keyword evidence="2" id="KW-1133">Transmembrane helix</keyword>
<feature type="transmembrane region" description="Helical" evidence="2">
    <location>
        <begin position="36"/>
        <end position="59"/>
    </location>
</feature>
<organism evidence="3">
    <name type="scientific">hydrothermal vent metagenome</name>
    <dbReference type="NCBI Taxonomy" id="652676"/>
    <lineage>
        <taxon>unclassified sequences</taxon>
        <taxon>metagenomes</taxon>
        <taxon>ecological metagenomes</taxon>
    </lineage>
</organism>
<protein>
    <submittedName>
        <fullName evidence="3">Uncharacterized protein</fullName>
    </submittedName>
</protein>
<evidence type="ECO:0000313" key="3">
    <source>
        <dbReference type="EMBL" id="VAV97011.1"/>
    </source>
</evidence>
<gene>
    <name evidence="3" type="ORF">MNBD_ACTINO01-2030</name>
</gene>
<keyword evidence="2" id="KW-0812">Transmembrane</keyword>
<evidence type="ECO:0000256" key="1">
    <source>
        <dbReference type="SAM" id="MobiDB-lite"/>
    </source>
</evidence>
<proteinExistence type="predicted"/>
<name>A0A3B0S1B9_9ZZZZ</name>
<accession>A0A3B0S1B9</accession>